<protein>
    <recommendedName>
        <fullName evidence="5">Phage tail tape measure protein</fullName>
    </recommendedName>
</protein>
<evidence type="ECO:0000313" key="3">
    <source>
        <dbReference type="EMBL" id="NKJ68240.1"/>
    </source>
</evidence>
<gene>
    <name evidence="3" type="ORF">EX191_10615</name>
</gene>
<feature type="compositionally biased region" description="Basic and acidic residues" evidence="2">
    <location>
        <begin position="396"/>
        <end position="406"/>
    </location>
</feature>
<reference evidence="3 4" key="1">
    <citation type="journal article" date="2019" name="Curr. Microbiol.">
        <title>Vibrio chemaguriensis sp. nov., from Sundarbans, Bay of Bengal.</title>
        <authorList>
            <person name="Ghosh A."/>
            <person name="Bhadury P."/>
        </authorList>
    </citation>
    <scope>NUCLEOTIDE SEQUENCE [LARGE SCALE GENOMIC DNA]</scope>
    <source>
        <strain evidence="3 4">Iso1</strain>
    </source>
</reference>
<feature type="coiled-coil region" evidence="1">
    <location>
        <begin position="298"/>
        <end position="332"/>
    </location>
</feature>
<keyword evidence="1" id="KW-0175">Coiled coil</keyword>
<feature type="region of interest" description="Disordered" evidence="2">
    <location>
        <begin position="384"/>
        <end position="423"/>
    </location>
</feature>
<evidence type="ECO:0000256" key="1">
    <source>
        <dbReference type="SAM" id="Coils"/>
    </source>
</evidence>
<comment type="caution">
    <text evidence="3">The sequence shown here is derived from an EMBL/GenBank/DDBJ whole genome shotgun (WGS) entry which is preliminary data.</text>
</comment>
<sequence>MSAQIADFNIRFNTETAKFQKDVDYAKKMLRGYTKEAKAANDSNLSLSRSLEQTADRAKNAGRGVLDAAGYVSAGIGAVTGATAYLITQQAQQAREIEKMATVAQVSVQQIQALGYASEQFNISGENMAEILKDVNDKLGDFTENEGGEFADFMENIAPTVGLTIEKLQELSGPDALIAIKTAMDQANVPMKSQIFYLESIANDASALMPLLDNQGQKLFELTKKYDDLNVSMSEYDIEKFKEMDQKLKDTGLKLQRSFANAVLGASDQIDWFSDKLAYSIDYWGTLFDSWSDTPRTVDGLSKKLSELRSERKELSDELKEVNRTFKEYEGIDVDSLLPINPLGRSENELFNLNSDFGRLTKQLDELDAEIARQQKRYNIMRTGMNYDTPQPGLKPEGDTPDRILPKDTAGLESKQSSGASRLASLDMQYASEREKLILAHEQRLRDIEEMQVSEQELKRRGFDTLEALKAEYRDRETEFYLNAEKTRKDLEDDALEASIESFAKSEEAKTEKAKIEAEKRAYREERLMQERVRGMSNFLGQISELQSSENKNAARIGKTAARVQIMLNAYESASAAYKSLVGIPYVGPGLAAAAAGTAMGFGISMASKVDSVSNMAHNGISEVPMLGGRMESDWTLKAGERVYTNESANRIDQMYSAIMAMQRQKFAMNDPSLDSAKAGLAVGGRNVVNIYGAPEGAKVRERQGDNGENITDVFLEDLDSDGPMSQGIAQRFDLKPVGV</sequence>
<keyword evidence="4" id="KW-1185">Reference proteome</keyword>
<dbReference type="Proteomes" id="UP000778757">
    <property type="component" value="Unassembled WGS sequence"/>
</dbReference>
<accession>A0ABX1HVS7</accession>
<feature type="coiled-coil region" evidence="1">
    <location>
        <begin position="481"/>
        <end position="526"/>
    </location>
</feature>
<evidence type="ECO:0000313" key="4">
    <source>
        <dbReference type="Proteomes" id="UP000778757"/>
    </source>
</evidence>
<organism evidence="3 4">
    <name type="scientific">Vibrio chemaguriensis</name>
    <dbReference type="NCBI Taxonomy" id="2527672"/>
    <lineage>
        <taxon>Bacteria</taxon>
        <taxon>Pseudomonadati</taxon>
        <taxon>Pseudomonadota</taxon>
        <taxon>Gammaproteobacteria</taxon>
        <taxon>Vibrionales</taxon>
        <taxon>Vibrionaceae</taxon>
        <taxon>Vibrio</taxon>
    </lineage>
</organism>
<evidence type="ECO:0000256" key="2">
    <source>
        <dbReference type="SAM" id="MobiDB-lite"/>
    </source>
</evidence>
<dbReference type="RefSeq" id="WP_193447692.1">
    <property type="nucleotide sequence ID" value="NZ_SHOE01000009.1"/>
</dbReference>
<dbReference type="EMBL" id="SHOE01000009">
    <property type="protein sequence ID" value="NKJ68240.1"/>
    <property type="molecule type" value="Genomic_DNA"/>
</dbReference>
<proteinExistence type="predicted"/>
<evidence type="ECO:0008006" key="5">
    <source>
        <dbReference type="Google" id="ProtNLM"/>
    </source>
</evidence>
<name>A0ABX1HVS7_9VIBR</name>